<gene>
    <name evidence="1" type="ORF">HMPREF0645_0803</name>
</gene>
<dbReference type="Proteomes" id="UP000003160">
    <property type="component" value="Unassembled WGS sequence"/>
</dbReference>
<evidence type="ECO:0000313" key="1">
    <source>
        <dbReference type="EMBL" id="EFA44738.1"/>
    </source>
</evidence>
<keyword evidence="2" id="KW-1185">Reference proteome</keyword>
<proteinExistence type="predicted"/>
<accession>D1PV18</accession>
<dbReference type="OrthoDB" id="1121857at2"/>
<comment type="caution">
    <text evidence="1">The sequence shown here is derived from an EMBL/GenBank/DDBJ whole genome shotgun (WGS) entry which is preliminary data.</text>
</comment>
<dbReference type="RefSeq" id="WP_007172917.1">
    <property type="nucleotide sequence ID" value="NZ_GG704780.1"/>
</dbReference>
<organism evidence="1 2">
    <name type="scientific">Hallella bergensis DSM 17361</name>
    <dbReference type="NCBI Taxonomy" id="585502"/>
    <lineage>
        <taxon>Bacteria</taxon>
        <taxon>Pseudomonadati</taxon>
        <taxon>Bacteroidota</taxon>
        <taxon>Bacteroidia</taxon>
        <taxon>Bacteroidales</taxon>
        <taxon>Prevotellaceae</taxon>
        <taxon>Hallella</taxon>
    </lineage>
</organism>
<sequence>MAKKRDLKQKINYICGELFAEVIAASLYGTANNPENTESLLSTIILTRNDFIKRISHPEPGMSAKEYYKQLIKDFDDRVSEIIDQIVSLE</sequence>
<dbReference type="eggNOG" id="ENOG5033FB6">
    <property type="taxonomic scope" value="Bacteria"/>
</dbReference>
<dbReference type="HOGENOM" id="CLU_161352_0_0_10"/>
<dbReference type="AlphaFoldDB" id="D1PV18"/>
<dbReference type="EMBL" id="ACKS01000034">
    <property type="protein sequence ID" value="EFA44738.1"/>
    <property type="molecule type" value="Genomic_DNA"/>
</dbReference>
<name>D1PV18_9BACT</name>
<protein>
    <submittedName>
        <fullName evidence="1">Uncharacterized protein</fullName>
    </submittedName>
</protein>
<reference evidence="1 2" key="1">
    <citation type="submission" date="2009-10" db="EMBL/GenBank/DDBJ databases">
        <authorList>
            <person name="Qin X."/>
            <person name="Bachman B."/>
            <person name="Battles P."/>
            <person name="Bell A."/>
            <person name="Bess C."/>
            <person name="Bickham C."/>
            <person name="Chaboub L."/>
            <person name="Chen D."/>
            <person name="Coyle M."/>
            <person name="Deiros D.R."/>
            <person name="Dinh H."/>
            <person name="Forbes L."/>
            <person name="Fowler G."/>
            <person name="Francisco L."/>
            <person name="Fu Q."/>
            <person name="Gubbala S."/>
            <person name="Hale W."/>
            <person name="Han Y."/>
            <person name="Hemphill L."/>
            <person name="Highlander S.K."/>
            <person name="Hirani K."/>
            <person name="Hogues M."/>
            <person name="Jackson L."/>
            <person name="Jakkamsetti A."/>
            <person name="Javaid M."/>
            <person name="Jiang H."/>
            <person name="Korchina V."/>
            <person name="Kovar C."/>
            <person name="Lara F."/>
            <person name="Lee S."/>
            <person name="Mata R."/>
            <person name="Mathew T."/>
            <person name="Moen C."/>
            <person name="Morales K."/>
            <person name="Munidasa M."/>
            <person name="Nazareth L."/>
            <person name="Ngo R."/>
            <person name="Nguyen L."/>
            <person name="Okwuonu G."/>
            <person name="Ongeri F."/>
            <person name="Patil S."/>
            <person name="Petrosino J."/>
            <person name="Pham C."/>
            <person name="Pham P."/>
            <person name="Pu L.-L."/>
            <person name="Puazo M."/>
            <person name="Raj R."/>
            <person name="Reid J."/>
            <person name="Rouhana J."/>
            <person name="Saada N."/>
            <person name="Shang Y."/>
            <person name="Simmons D."/>
            <person name="Thornton R."/>
            <person name="Warren J."/>
            <person name="Weissenberger G."/>
            <person name="Zhang J."/>
            <person name="Zhang L."/>
            <person name="Zhou C."/>
            <person name="Zhu D."/>
            <person name="Muzny D."/>
            <person name="Worley K."/>
            <person name="Gibbs R."/>
        </authorList>
    </citation>
    <scope>NUCLEOTIDE SEQUENCE [LARGE SCALE GENOMIC DNA]</scope>
    <source>
        <strain evidence="1 2">DSM 17361</strain>
    </source>
</reference>
<evidence type="ECO:0000313" key="2">
    <source>
        <dbReference type="Proteomes" id="UP000003160"/>
    </source>
</evidence>